<feature type="region of interest" description="Disordered" evidence="1">
    <location>
        <begin position="489"/>
        <end position="517"/>
    </location>
</feature>
<keyword evidence="3" id="KW-1185">Reference proteome</keyword>
<comment type="caution">
    <text evidence="2">The sequence shown here is derived from an EMBL/GenBank/DDBJ whole genome shotgun (WGS) entry which is preliminary data.</text>
</comment>
<dbReference type="EMBL" id="MCFL01000060">
    <property type="protein sequence ID" value="ORZ31428.1"/>
    <property type="molecule type" value="Genomic_DNA"/>
</dbReference>
<feature type="compositionally biased region" description="Polar residues" evidence="1">
    <location>
        <begin position="186"/>
        <end position="212"/>
    </location>
</feature>
<dbReference type="Proteomes" id="UP000193411">
    <property type="component" value="Unassembled WGS sequence"/>
</dbReference>
<feature type="region of interest" description="Disordered" evidence="1">
    <location>
        <begin position="968"/>
        <end position="1046"/>
    </location>
</feature>
<dbReference type="AlphaFoldDB" id="A0A1Y2HA11"/>
<feature type="region of interest" description="Disordered" evidence="1">
    <location>
        <begin position="1130"/>
        <end position="1154"/>
    </location>
</feature>
<evidence type="ECO:0000313" key="2">
    <source>
        <dbReference type="EMBL" id="ORZ31428.1"/>
    </source>
</evidence>
<evidence type="ECO:0000256" key="1">
    <source>
        <dbReference type="SAM" id="MobiDB-lite"/>
    </source>
</evidence>
<feature type="compositionally biased region" description="Low complexity" evidence="1">
    <location>
        <begin position="842"/>
        <end position="851"/>
    </location>
</feature>
<feature type="compositionally biased region" description="Low complexity" evidence="1">
    <location>
        <begin position="1003"/>
        <end position="1019"/>
    </location>
</feature>
<feature type="compositionally biased region" description="Pro residues" evidence="1">
    <location>
        <begin position="989"/>
        <end position="1002"/>
    </location>
</feature>
<evidence type="ECO:0000313" key="3">
    <source>
        <dbReference type="Proteomes" id="UP000193411"/>
    </source>
</evidence>
<sequence>MLLARRRRRHHHQQQQQSQQRPDSSALSLSPSSQSSSLVIKGNDGLPLHLNDLALAPPVSGDPCTDPVSNDVALASPEDVAAASPSLTTDTHHLPFSLEAGQHHHKTDPPLRGRRSSLTACFPRIIRALTPCIPHSHSHSDARHHAQQKQQSSPNGSASDSTEKTTGSSKDAPPLVLFPSPGNGRGSTPLQDLNPKPTSYMSRTIEPSFTTHDSSRFGPDESAYATTLSLTSTQQQQQQPRPVHRQGSRSSQMARLVPVPISAEGRDDNLKEAEDGKWVRRISTALPRPPVGSPPGSAAVAVNGATAGENNLAAPAQKLAIVPLLGTDSQSQQPNQPLARSRSHSSSSQSRPPTPTASPALTSDPSLESPSTPAPPLQRRASIHGSSTLSRSASVDVRRQREPRYERVWPDQANDITALADMMRSLWNGYTTTVLLRHPEVSRHALVVALYSTLVTQNTARGDSLQRSNSVAQLHAMLRHSQIPTELLVPPPKISVSSSTTSSEPSSALSSSAIPRSDSTSSLTAVLLSNQSTGGASAEDLHLLHSAQWLVTHHIASAIYALFAKLENMHCVPMLRSLLARQRDDIPLFLATCPKEVTAVYTHLSASAIPPPPVPSKHDPQGNGLDRSESSASMHSTGSMASTKRRPWDFMDDLPAAPTPSPPSSPSPSPSTSNPLPAWFANPSATALDRLGALLQREMTSTCTLLIRVLYSAGLSIPSAQHLYNMVIRSVRLFAYMMAAQPKLRWTWTPCDRPAKSDTMRVVNRAALSDAFDMTAASGIGSLTRGVRLSVLFSVSPGLVLDEPNCGKDAVPQLVVPELVFAVPASRLHLRVADPLRPLSAISPSTSTSPIGRRQTGSAGLESRGSWMSAPVLALSRRASTGDAFVPPARVHSAVGGLGRTASVTVSPHVHYRNQHKQAGAGRLLDAPLSWSPLTAASASPQSSMMHPIVSPLKEEYEPEEQVSNHVNGYYSHYPSATPARTTSSHRLPTPPPPHLQAPSRPPSTHTRTSGSTTTSGRPNSHHRAHHTPSPLSSSRRSSSAGNSRPSSMLLLEAVTQAADAALHHAPDAAGSSADLVHLWLSATEAALVHDDQHAAIQAQVPAESMVDSGLMIADQQVGGSRATFMLHDDEEDIPDGGRQPVAGGDRDSATTVSCSPPLPLSVNRPNVSESPALATPVLSPYALTPEVVATVVLHEGGPRASVLSTSSGSSSIGVFMPAAAAYEGPGGMSRIPALAAVRSGSTSPVVRF</sequence>
<feature type="compositionally biased region" description="Low complexity" evidence="1">
    <location>
        <begin position="1029"/>
        <end position="1046"/>
    </location>
</feature>
<feature type="compositionally biased region" description="Basic residues" evidence="1">
    <location>
        <begin position="1"/>
        <end position="13"/>
    </location>
</feature>
<feature type="region of interest" description="Disordered" evidence="1">
    <location>
        <begin position="841"/>
        <end position="863"/>
    </location>
</feature>
<protein>
    <submittedName>
        <fullName evidence="2">Uncharacterized protein</fullName>
    </submittedName>
</protein>
<dbReference type="OrthoDB" id="5600560at2759"/>
<feature type="compositionally biased region" description="Polar residues" evidence="1">
    <location>
        <begin position="384"/>
        <end position="393"/>
    </location>
</feature>
<gene>
    <name evidence="2" type="ORF">BCR44DRAFT_1442310</name>
</gene>
<feature type="compositionally biased region" description="Polar residues" evidence="1">
    <location>
        <begin position="630"/>
        <end position="642"/>
    </location>
</feature>
<feature type="region of interest" description="Disordered" evidence="1">
    <location>
        <begin position="606"/>
        <end position="678"/>
    </location>
</feature>
<feature type="compositionally biased region" description="Pro residues" evidence="1">
    <location>
        <begin position="657"/>
        <end position="669"/>
    </location>
</feature>
<feature type="compositionally biased region" description="Low complexity" evidence="1">
    <location>
        <begin position="14"/>
        <end position="38"/>
    </location>
</feature>
<feature type="compositionally biased region" description="Polar residues" evidence="1">
    <location>
        <begin position="148"/>
        <end position="169"/>
    </location>
</feature>
<feature type="compositionally biased region" description="Low complexity" evidence="1">
    <location>
        <begin position="337"/>
        <end position="366"/>
    </location>
</feature>
<feature type="compositionally biased region" description="Low complexity" evidence="1">
    <location>
        <begin position="494"/>
        <end position="517"/>
    </location>
</feature>
<feature type="compositionally biased region" description="Low complexity" evidence="1">
    <location>
        <begin position="226"/>
        <end position="239"/>
    </location>
</feature>
<feature type="compositionally biased region" description="Basic and acidic residues" evidence="1">
    <location>
        <begin position="264"/>
        <end position="276"/>
    </location>
</feature>
<name>A0A1Y2HA11_9FUNG</name>
<feature type="region of interest" description="Disordered" evidence="1">
    <location>
        <begin position="1"/>
        <end position="41"/>
    </location>
</feature>
<accession>A0A1Y2HA11</accession>
<organism evidence="2 3">
    <name type="scientific">Catenaria anguillulae PL171</name>
    <dbReference type="NCBI Taxonomy" id="765915"/>
    <lineage>
        <taxon>Eukaryota</taxon>
        <taxon>Fungi</taxon>
        <taxon>Fungi incertae sedis</taxon>
        <taxon>Blastocladiomycota</taxon>
        <taxon>Blastocladiomycetes</taxon>
        <taxon>Blastocladiales</taxon>
        <taxon>Catenariaceae</taxon>
        <taxon>Catenaria</taxon>
    </lineage>
</organism>
<proteinExistence type="predicted"/>
<feature type="region of interest" description="Disordered" evidence="1">
    <location>
        <begin position="328"/>
        <end position="403"/>
    </location>
</feature>
<reference evidence="2 3" key="1">
    <citation type="submission" date="2016-07" db="EMBL/GenBank/DDBJ databases">
        <title>Pervasive Adenine N6-methylation of Active Genes in Fungi.</title>
        <authorList>
            <consortium name="DOE Joint Genome Institute"/>
            <person name="Mondo S.J."/>
            <person name="Dannebaum R.O."/>
            <person name="Kuo R.C."/>
            <person name="Labutti K."/>
            <person name="Haridas S."/>
            <person name="Kuo A."/>
            <person name="Salamov A."/>
            <person name="Ahrendt S.R."/>
            <person name="Lipzen A."/>
            <person name="Sullivan W."/>
            <person name="Andreopoulos W.B."/>
            <person name="Clum A."/>
            <person name="Lindquist E."/>
            <person name="Daum C."/>
            <person name="Ramamoorthy G.K."/>
            <person name="Gryganskyi A."/>
            <person name="Culley D."/>
            <person name="Magnuson J.K."/>
            <person name="James T.Y."/>
            <person name="O'Malley M.A."/>
            <person name="Stajich J.E."/>
            <person name="Spatafora J.W."/>
            <person name="Visel A."/>
            <person name="Grigoriev I.V."/>
        </authorList>
    </citation>
    <scope>NUCLEOTIDE SEQUENCE [LARGE SCALE GENOMIC DNA]</scope>
    <source>
        <strain evidence="2 3">PL171</strain>
    </source>
</reference>
<feature type="region of interest" description="Disordered" evidence="1">
    <location>
        <begin position="133"/>
        <end position="276"/>
    </location>
</feature>